<dbReference type="Gene3D" id="1.10.10.10">
    <property type="entry name" value="Winged helix-like DNA-binding domain superfamily/Winged helix DNA-binding domain"/>
    <property type="match status" value="1"/>
</dbReference>
<keyword evidence="3" id="KW-0804">Transcription</keyword>
<dbReference type="SUPFAM" id="SSF46785">
    <property type="entry name" value="Winged helix' DNA-binding domain"/>
    <property type="match status" value="1"/>
</dbReference>
<name>A0ABY2Q5M8_9HYPH</name>
<dbReference type="InterPro" id="IPR000835">
    <property type="entry name" value="HTH_MarR-typ"/>
</dbReference>
<gene>
    <name evidence="5" type="ORF">E6C48_13530</name>
</gene>
<evidence type="ECO:0000313" key="6">
    <source>
        <dbReference type="Proteomes" id="UP000306441"/>
    </source>
</evidence>
<dbReference type="InterPro" id="IPR036390">
    <property type="entry name" value="WH_DNA-bd_sf"/>
</dbReference>
<dbReference type="SMART" id="SM00347">
    <property type="entry name" value="HTH_MARR"/>
    <property type="match status" value="1"/>
</dbReference>
<dbReference type="PANTHER" id="PTHR33164">
    <property type="entry name" value="TRANSCRIPTIONAL REGULATOR, MARR FAMILY"/>
    <property type="match status" value="1"/>
</dbReference>
<dbReference type="InterPro" id="IPR036388">
    <property type="entry name" value="WH-like_DNA-bd_sf"/>
</dbReference>
<evidence type="ECO:0000256" key="1">
    <source>
        <dbReference type="ARBA" id="ARBA00023015"/>
    </source>
</evidence>
<organism evidence="5 6">
    <name type="scientific">Ollibium composti</name>
    <dbReference type="NCBI Taxonomy" id="2675109"/>
    <lineage>
        <taxon>Bacteria</taxon>
        <taxon>Pseudomonadati</taxon>
        <taxon>Pseudomonadota</taxon>
        <taxon>Alphaproteobacteria</taxon>
        <taxon>Hyphomicrobiales</taxon>
        <taxon>Phyllobacteriaceae</taxon>
        <taxon>Ollibium</taxon>
    </lineage>
</organism>
<proteinExistence type="predicted"/>
<reference evidence="5 6" key="1">
    <citation type="submission" date="2019-04" db="EMBL/GenBank/DDBJ databases">
        <title>Mesorhizobium composti sp. nov., isolated from compost.</title>
        <authorList>
            <person name="Lin S.-Y."/>
            <person name="Hameed A."/>
            <person name="Hsieh Y.-T."/>
            <person name="Young C.-C."/>
        </authorList>
    </citation>
    <scope>NUCLEOTIDE SEQUENCE [LARGE SCALE GENOMIC DNA]</scope>
    <source>
        <strain evidence="5 6">CC-YTH430</strain>
    </source>
</reference>
<dbReference type="InterPro" id="IPR039422">
    <property type="entry name" value="MarR/SlyA-like"/>
</dbReference>
<dbReference type="Pfam" id="PF01047">
    <property type="entry name" value="MarR"/>
    <property type="match status" value="1"/>
</dbReference>
<dbReference type="PROSITE" id="PS01117">
    <property type="entry name" value="HTH_MARR_1"/>
    <property type="match status" value="1"/>
</dbReference>
<dbReference type="InterPro" id="IPR023187">
    <property type="entry name" value="Tscrpt_reg_MarR-type_CS"/>
</dbReference>
<dbReference type="PANTHER" id="PTHR33164:SF99">
    <property type="entry name" value="MARR FAMILY REGULATORY PROTEIN"/>
    <property type="match status" value="1"/>
</dbReference>
<keyword evidence="2" id="KW-0238">DNA-binding</keyword>
<feature type="domain" description="HTH marR-type" evidence="4">
    <location>
        <begin position="20"/>
        <end position="150"/>
    </location>
</feature>
<dbReference type="Proteomes" id="UP000306441">
    <property type="component" value="Unassembled WGS sequence"/>
</dbReference>
<accession>A0ABY2Q5M8</accession>
<evidence type="ECO:0000259" key="4">
    <source>
        <dbReference type="PROSITE" id="PS50995"/>
    </source>
</evidence>
<protein>
    <submittedName>
        <fullName evidence="5">Winged helix-turn-helix transcriptional regulator</fullName>
    </submittedName>
</protein>
<evidence type="ECO:0000313" key="5">
    <source>
        <dbReference type="EMBL" id="THF56719.1"/>
    </source>
</evidence>
<sequence>MVDILYGGRIRCNVELPYTQSLLLHAYQASARSLVGALREAGHERIKPKYGAVFANIDAAGTRASLLAERAGIGKPAMGEMVDELERMGYVRRIPDPADRRAKLVLPTDAAKAVTDTVHRFNQALEAEYRGKLGDKGYEALRAALLELAPSRDPQPRMPQGDAD</sequence>
<keyword evidence="6" id="KW-1185">Reference proteome</keyword>
<dbReference type="PROSITE" id="PS50995">
    <property type="entry name" value="HTH_MARR_2"/>
    <property type="match status" value="1"/>
</dbReference>
<evidence type="ECO:0000256" key="3">
    <source>
        <dbReference type="ARBA" id="ARBA00023163"/>
    </source>
</evidence>
<keyword evidence="1" id="KW-0805">Transcription regulation</keyword>
<evidence type="ECO:0000256" key="2">
    <source>
        <dbReference type="ARBA" id="ARBA00023125"/>
    </source>
</evidence>
<comment type="caution">
    <text evidence="5">The sequence shown here is derived from an EMBL/GenBank/DDBJ whole genome shotgun (WGS) entry which is preliminary data.</text>
</comment>
<dbReference type="EMBL" id="SSNY01000007">
    <property type="protein sequence ID" value="THF56719.1"/>
    <property type="molecule type" value="Genomic_DNA"/>
</dbReference>